<gene>
    <name evidence="1" type="ORF">ZBT109_0820</name>
</gene>
<evidence type="ECO:0000313" key="2">
    <source>
        <dbReference type="Proteomes" id="UP000267342"/>
    </source>
</evidence>
<dbReference type="KEGG" id="zpl:ZBT109_0820"/>
<dbReference type="EMBL" id="AP018933">
    <property type="protein sequence ID" value="BBG29596.1"/>
    <property type="molecule type" value="Genomic_DNA"/>
</dbReference>
<dbReference type="Proteomes" id="UP000267342">
    <property type="component" value="Chromosome"/>
</dbReference>
<proteinExistence type="predicted"/>
<dbReference type="AlphaFoldDB" id="A0A348HD94"/>
<accession>A0A348HD94</accession>
<organism evidence="1 2">
    <name type="scientific">Zymobacter palmae</name>
    <dbReference type="NCBI Taxonomy" id="33074"/>
    <lineage>
        <taxon>Bacteria</taxon>
        <taxon>Pseudomonadati</taxon>
        <taxon>Pseudomonadota</taxon>
        <taxon>Gammaproteobacteria</taxon>
        <taxon>Oceanospirillales</taxon>
        <taxon>Halomonadaceae</taxon>
        <taxon>Zymobacter group</taxon>
        <taxon>Zymobacter</taxon>
    </lineage>
</organism>
<reference evidence="1 2" key="1">
    <citation type="submission" date="2018-09" db="EMBL/GenBank/DDBJ databases">
        <title>Zymobacter palmae IAM14233 (=T109) whole genome analysis.</title>
        <authorList>
            <person name="Yanase H."/>
        </authorList>
    </citation>
    <scope>NUCLEOTIDE SEQUENCE [LARGE SCALE GENOMIC DNA]</scope>
    <source>
        <strain evidence="1 2">IAM14233</strain>
    </source>
</reference>
<protein>
    <submittedName>
        <fullName evidence="1">Transposase</fullName>
    </submittedName>
</protein>
<sequence length="631" mass="70421">MGAGFVVQGECLFVFKHALFEATESASTFFRRTYQLTHAAEHFAAHAHVVSAEVFFDDFAFGPLSVVDDDVEFAFVCVKADDVAITQFGQRTAFQCFRSEVDSGRYFTGSTGHTTVGDQRDLEATVLQYAEERCQFVQFRHAVGFRTLEADNDDNVTVQLARFESGFQLVLIAEDTCRCFNFAVFRLNGRRFDDAAAEVTVENGQTTRFRERFFDRCDNVFVEALFRTFTPYQFVAVEERFFGIGFHTGTEYGRDVGVDQAAFDQLASQEAHATCCVEVVHVSLAVRVNLHQARYDSRQLGEVIPRDGDARSTGHSNQVHGVVSGTTRCQQTNDCVDDGTFVDLFVERSEFAALFGHFDRTLSRIFRQRITQRRVRVDERGTRQVQTHQLNHQLVGVCSTVEGAGTRCVVGRTFGIQQFFTANFAFSEFLANFSFLLVGDTGRHRASRNEDGRQVTETSGTDEQARYDLVADTEVQRGVEHVVRQTDGRGHGDGVAGEQRQFHTRLTLSDTVTHGRNTTSELGSGAYFTSRFADQIRKDFERLVSRQHVVVSGDDAQVGAVHQLQRLLVVATAGGNAVSQVTAVKLAAVYAASFLLLHVFQIQSTTFSRTFLDALSDPGHCFIHGHFYTSG</sequence>
<evidence type="ECO:0000313" key="1">
    <source>
        <dbReference type="EMBL" id="BBG29596.1"/>
    </source>
</evidence>
<keyword evidence="2" id="KW-1185">Reference proteome</keyword>
<name>A0A348HD94_9GAMM</name>